<keyword evidence="5 7" id="KW-0456">Lyase</keyword>
<dbReference type="PANTHER" id="PTHR30518">
    <property type="entry name" value="ENDOLYTIC MUREIN TRANSGLYCOSYLASE"/>
    <property type="match status" value="1"/>
</dbReference>
<gene>
    <name evidence="7" type="primary">mltG</name>
    <name evidence="8" type="ORF">MESMUL_00740</name>
</gene>
<dbReference type="InterPro" id="IPR003770">
    <property type="entry name" value="MLTG-like"/>
</dbReference>
<sequence length="346" mass="38447">MVVILLALIFIFQPISWTTVPKNGVLSVIIDRTDTTTADAVKKLRLSGVQTPEAILYPVVSAASAFSSSGLKKGCYQLSPKSPLISLFFKLASGRVSYLVIRIPDGANIWGVEKLFKESPDLDRKLTDFSDATLKSDPEVFRGFDQDIDSVRKKFRESASVSYYEGLAAPDTYYYKPGQSDAALLAKMVRHQKQILDSEWQNRDTAATALIRTPYEALILASLIDKEAGQGQEKYLVSSVFYNRLKIGMPLQTDPTVLYAKGLETRSDPKNITKDDLLKDNIYNTYRQRGLPPTPIACPSREAIHAAMHPADTKYLYFVASGSGRSKFSETLGEHNAAVNQYILKK</sequence>
<feature type="site" description="Important for catalytic activity" evidence="7">
    <location>
        <position position="227"/>
    </location>
</feature>
<keyword evidence="7" id="KW-0997">Cell inner membrane</keyword>
<comment type="caution">
    <text evidence="8">The sequence shown here is derived from an EMBL/GenBank/DDBJ whole genome shotgun (WGS) entry which is preliminary data.</text>
</comment>
<keyword evidence="6 7" id="KW-0961">Cell wall biogenesis/degradation</keyword>
<reference evidence="8 9" key="1">
    <citation type="journal article" date="2018" name="Int. J. Syst. Evol. Microbiol.">
        <title>Mesosutterella multiformis gen. nov., sp. nov., a member of the family Sutterellaceae and Sutterella megalosphaeroides sp. nov., isolated from human faeces.</title>
        <authorList>
            <person name="Sakamoto M."/>
            <person name="Ikeyama N."/>
            <person name="Kunihiro T."/>
            <person name="Iino T."/>
            <person name="Yuki M."/>
            <person name="Ohkuma M."/>
        </authorList>
    </citation>
    <scope>NUCLEOTIDE SEQUENCE [LARGE SCALE GENOMIC DNA]</scope>
    <source>
        <strain evidence="8 9">4NBBH2</strain>
    </source>
</reference>
<evidence type="ECO:0000256" key="1">
    <source>
        <dbReference type="ARBA" id="ARBA00022475"/>
    </source>
</evidence>
<evidence type="ECO:0000313" key="8">
    <source>
        <dbReference type="EMBL" id="GBO92720.1"/>
    </source>
</evidence>
<keyword evidence="1 7" id="KW-1003">Cell membrane</keyword>
<keyword evidence="3 7" id="KW-1133">Transmembrane helix</keyword>
<evidence type="ECO:0000313" key="9">
    <source>
        <dbReference type="Proteomes" id="UP000266091"/>
    </source>
</evidence>
<evidence type="ECO:0000256" key="3">
    <source>
        <dbReference type="ARBA" id="ARBA00022989"/>
    </source>
</evidence>
<evidence type="ECO:0000256" key="7">
    <source>
        <dbReference type="HAMAP-Rule" id="MF_02065"/>
    </source>
</evidence>
<dbReference type="GO" id="GO:0009252">
    <property type="term" value="P:peptidoglycan biosynthetic process"/>
    <property type="evidence" value="ECO:0007669"/>
    <property type="project" value="UniProtKB-UniRule"/>
</dbReference>
<comment type="catalytic activity">
    <reaction evidence="7">
        <text>a peptidoglycan chain = a peptidoglycan chain with N-acetyl-1,6-anhydromuramyl-[peptide] at the reducing end + a peptidoglycan chain with N-acetylglucosamine at the non-reducing end.</text>
        <dbReference type="EC" id="4.2.2.29"/>
    </reaction>
</comment>
<dbReference type="Proteomes" id="UP000266091">
    <property type="component" value="Unassembled WGS sequence"/>
</dbReference>
<comment type="similarity">
    <text evidence="7">Belongs to the transglycosylase MltG family.</text>
</comment>
<keyword evidence="2 7" id="KW-0812">Transmembrane</keyword>
<organism evidence="8 9">
    <name type="scientific">Mesosutterella multiformis</name>
    <dbReference type="NCBI Taxonomy" id="2259133"/>
    <lineage>
        <taxon>Bacteria</taxon>
        <taxon>Pseudomonadati</taxon>
        <taxon>Pseudomonadota</taxon>
        <taxon>Betaproteobacteria</taxon>
        <taxon>Burkholderiales</taxon>
        <taxon>Sutterellaceae</taxon>
        <taxon>Mesosutterella</taxon>
    </lineage>
</organism>
<dbReference type="PANTHER" id="PTHR30518:SF2">
    <property type="entry name" value="ENDOLYTIC MUREIN TRANSGLYCOSYLASE"/>
    <property type="match status" value="1"/>
</dbReference>
<evidence type="ECO:0000256" key="5">
    <source>
        <dbReference type="ARBA" id="ARBA00023239"/>
    </source>
</evidence>
<protein>
    <recommendedName>
        <fullName evidence="7">Endolytic murein transglycosylase</fullName>
        <ecNumber evidence="7">4.2.2.29</ecNumber>
    </recommendedName>
    <alternativeName>
        <fullName evidence="7">Peptidoglycan lytic transglycosylase</fullName>
    </alternativeName>
    <alternativeName>
        <fullName evidence="7">Peptidoglycan polymerization terminase</fullName>
    </alternativeName>
</protein>
<dbReference type="EMBL" id="BGZJ01000001">
    <property type="protein sequence ID" value="GBO92720.1"/>
    <property type="molecule type" value="Genomic_DNA"/>
</dbReference>
<proteinExistence type="inferred from homology"/>
<accession>A0A388SBC5</accession>
<keyword evidence="4 7" id="KW-0472">Membrane</keyword>
<comment type="function">
    <text evidence="7">Functions as a peptidoglycan terminase that cleaves nascent peptidoglycan strands endolytically to terminate their elongation.</text>
</comment>
<dbReference type="NCBIfam" id="TIGR00247">
    <property type="entry name" value="endolytic transglycosylase MltG"/>
    <property type="match status" value="1"/>
</dbReference>
<dbReference type="Gene3D" id="3.30.160.60">
    <property type="entry name" value="Classic Zinc Finger"/>
    <property type="match status" value="1"/>
</dbReference>
<name>A0A388SBC5_9BURK</name>
<evidence type="ECO:0000256" key="6">
    <source>
        <dbReference type="ARBA" id="ARBA00023316"/>
    </source>
</evidence>
<keyword evidence="9" id="KW-1185">Reference proteome</keyword>
<accession>A0A401LLS2</accession>
<dbReference type="HAMAP" id="MF_02065">
    <property type="entry name" value="MltG"/>
    <property type="match status" value="1"/>
</dbReference>
<evidence type="ECO:0000256" key="2">
    <source>
        <dbReference type="ARBA" id="ARBA00022692"/>
    </source>
</evidence>
<dbReference type="GO" id="GO:0005886">
    <property type="term" value="C:plasma membrane"/>
    <property type="evidence" value="ECO:0007669"/>
    <property type="project" value="UniProtKB-UniRule"/>
</dbReference>
<dbReference type="GO" id="GO:0071555">
    <property type="term" value="P:cell wall organization"/>
    <property type="evidence" value="ECO:0007669"/>
    <property type="project" value="UniProtKB-KW"/>
</dbReference>
<dbReference type="EC" id="4.2.2.29" evidence="7"/>
<dbReference type="CDD" id="cd08010">
    <property type="entry name" value="MltG_like"/>
    <property type="match status" value="1"/>
</dbReference>
<evidence type="ECO:0000256" key="4">
    <source>
        <dbReference type="ARBA" id="ARBA00023136"/>
    </source>
</evidence>
<dbReference type="GO" id="GO:0008932">
    <property type="term" value="F:lytic endotransglycosylase activity"/>
    <property type="evidence" value="ECO:0007669"/>
    <property type="project" value="UniProtKB-UniRule"/>
</dbReference>
<dbReference type="Pfam" id="PF02618">
    <property type="entry name" value="YceG"/>
    <property type="match status" value="1"/>
</dbReference>
<dbReference type="AlphaFoldDB" id="A0A388SBC5"/>